<protein>
    <recommendedName>
        <fullName evidence="4">Cytokinin riboside 5'-monophosphate phosphoribohydrolase</fullName>
    </recommendedName>
</protein>
<evidence type="ECO:0000313" key="3">
    <source>
        <dbReference type="Proteomes" id="UP001148614"/>
    </source>
</evidence>
<name>A0A9W8N9D5_9PEZI</name>
<reference evidence="2" key="1">
    <citation type="submission" date="2022-07" db="EMBL/GenBank/DDBJ databases">
        <title>Genome Sequence of Xylaria arbuscula.</title>
        <authorList>
            <person name="Buettner E."/>
        </authorList>
    </citation>
    <scope>NUCLEOTIDE SEQUENCE</scope>
    <source>
        <strain evidence="2">VT107</strain>
    </source>
</reference>
<dbReference type="InterPro" id="IPR031100">
    <property type="entry name" value="LOG_fam"/>
</dbReference>
<dbReference type="GO" id="GO:0016799">
    <property type="term" value="F:hydrolase activity, hydrolyzing N-glycosyl compounds"/>
    <property type="evidence" value="ECO:0007669"/>
    <property type="project" value="TreeGrafter"/>
</dbReference>
<gene>
    <name evidence="2" type="ORF">NPX13_g8221</name>
</gene>
<dbReference type="AlphaFoldDB" id="A0A9W8N9D5"/>
<dbReference type="FunFam" id="3.40.50.450:FF:000018">
    <property type="entry name" value="Lysine decarboxylase-like protein"/>
    <property type="match status" value="1"/>
</dbReference>
<organism evidence="2 3">
    <name type="scientific">Xylaria arbuscula</name>
    <dbReference type="NCBI Taxonomy" id="114810"/>
    <lineage>
        <taxon>Eukaryota</taxon>
        <taxon>Fungi</taxon>
        <taxon>Dikarya</taxon>
        <taxon>Ascomycota</taxon>
        <taxon>Pezizomycotina</taxon>
        <taxon>Sordariomycetes</taxon>
        <taxon>Xylariomycetidae</taxon>
        <taxon>Xylariales</taxon>
        <taxon>Xylariaceae</taxon>
        <taxon>Xylaria</taxon>
    </lineage>
</organism>
<dbReference type="EMBL" id="JANPWZ010001768">
    <property type="protein sequence ID" value="KAJ3563377.1"/>
    <property type="molecule type" value="Genomic_DNA"/>
</dbReference>
<dbReference type="SUPFAM" id="SSF102405">
    <property type="entry name" value="MCP/YpsA-like"/>
    <property type="match status" value="1"/>
</dbReference>
<dbReference type="Proteomes" id="UP001148614">
    <property type="component" value="Unassembled WGS sequence"/>
</dbReference>
<proteinExistence type="predicted"/>
<dbReference type="Gene3D" id="3.40.50.450">
    <property type="match status" value="1"/>
</dbReference>
<dbReference type="VEuPathDB" id="FungiDB:F4678DRAFT_468445"/>
<dbReference type="PANTHER" id="PTHR31223:SF70">
    <property type="entry name" value="LOG FAMILY PROTEIN YJL055W"/>
    <property type="match status" value="1"/>
</dbReference>
<dbReference type="PANTHER" id="PTHR31223">
    <property type="entry name" value="LOG FAMILY PROTEIN YJL055W"/>
    <property type="match status" value="1"/>
</dbReference>
<dbReference type="Pfam" id="PF03641">
    <property type="entry name" value="Lysine_decarbox"/>
    <property type="match status" value="1"/>
</dbReference>
<dbReference type="NCBIfam" id="TIGR00730">
    <property type="entry name" value="Rossman fold protein, TIGR00730 family"/>
    <property type="match status" value="1"/>
</dbReference>
<dbReference type="InterPro" id="IPR005269">
    <property type="entry name" value="LOG"/>
</dbReference>
<evidence type="ECO:0008006" key="4">
    <source>
        <dbReference type="Google" id="ProtNLM"/>
    </source>
</evidence>
<keyword evidence="3" id="KW-1185">Reference proteome</keyword>
<comment type="caution">
    <text evidence="2">The sequence shown here is derived from an EMBL/GenBank/DDBJ whole genome shotgun (WGS) entry which is preliminary data.</text>
</comment>
<evidence type="ECO:0000313" key="2">
    <source>
        <dbReference type="EMBL" id="KAJ3563377.1"/>
    </source>
</evidence>
<sequence>MESGGASPMPSSTATPRTSTPSMPNPNANPPQTKICVYCGSSAGKGTLHIEAARALGKAMADNNIGLVYGGGTVGLMGEVAKTIVSIKGPSAVHGIIPEALVKWERDDTYATKKDANGHHVPEESVYGRTTVVKDMHTRKRMMAQEVLEGGPGSGFIALSGGFGTMEELLETATWNQLGIHSRGVCVLNIDGFYDGLLDWIRKAVDQAFLKPGNANIIVTATDAQGAIQALQGYKVSEARLFTISLRESRNQRWSLTHALYALGVRSTSGGTWERTRHVCAGHVEATRASLSERYGFATGPDAFDFPRFFSQRVILHTDSEVFSPSMIYLIGTCDFGSDAQTFDDSVALFIHGMNSSSSAREDVRVTLTTYTDNEGFDLQKDGIAQ</sequence>
<evidence type="ECO:0000256" key="1">
    <source>
        <dbReference type="SAM" id="MobiDB-lite"/>
    </source>
</evidence>
<feature type="compositionally biased region" description="Low complexity" evidence="1">
    <location>
        <begin position="1"/>
        <end position="22"/>
    </location>
</feature>
<feature type="region of interest" description="Disordered" evidence="1">
    <location>
        <begin position="1"/>
        <end position="29"/>
    </location>
</feature>
<accession>A0A9W8N9D5</accession>
<dbReference type="GO" id="GO:0009691">
    <property type="term" value="P:cytokinin biosynthetic process"/>
    <property type="evidence" value="ECO:0007669"/>
    <property type="project" value="InterPro"/>
</dbReference>
<dbReference type="GO" id="GO:0005829">
    <property type="term" value="C:cytosol"/>
    <property type="evidence" value="ECO:0007669"/>
    <property type="project" value="TreeGrafter"/>
</dbReference>